<accession>A0ABW1Z4U3</accession>
<evidence type="ECO:0000313" key="3">
    <source>
        <dbReference type="Proteomes" id="UP001596391"/>
    </source>
</evidence>
<dbReference type="EMBL" id="JBHSWI010000001">
    <property type="protein sequence ID" value="MFC6644412.1"/>
    <property type="molecule type" value="Genomic_DNA"/>
</dbReference>
<dbReference type="InterPro" id="IPR005001">
    <property type="entry name" value="Hfq"/>
</dbReference>
<protein>
    <submittedName>
        <fullName evidence="2">RNA chaperone Hfq</fullName>
    </submittedName>
</protein>
<dbReference type="RefSeq" id="WP_263372345.1">
    <property type="nucleotide sequence ID" value="NZ_JAGSYD010000004.1"/>
</dbReference>
<evidence type="ECO:0000256" key="1">
    <source>
        <dbReference type="SAM" id="MobiDB-lite"/>
    </source>
</evidence>
<dbReference type="Pfam" id="PF17209">
    <property type="entry name" value="Hfq"/>
    <property type="match status" value="1"/>
</dbReference>
<keyword evidence="3" id="KW-1185">Reference proteome</keyword>
<reference evidence="3" key="1">
    <citation type="journal article" date="2019" name="Int. J. Syst. Evol. Microbiol.">
        <title>The Global Catalogue of Microorganisms (GCM) 10K type strain sequencing project: providing services to taxonomists for standard genome sequencing and annotation.</title>
        <authorList>
            <consortium name="The Broad Institute Genomics Platform"/>
            <consortium name="The Broad Institute Genome Sequencing Center for Infectious Disease"/>
            <person name="Wu L."/>
            <person name="Ma J."/>
        </authorList>
    </citation>
    <scope>NUCLEOTIDE SEQUENCE [LARGE SCALE GENOMIC DNA]</scope>
    <source>
        <strain evidence="3">CGMCC 1.16026</strain>
    </source>
</reference>
<dbReference type="SUPFAM" id="SSF50182">
    <property type="entry name" value="Sm-like ribonucleoproteins"/>
    <property type="match status" value="1"/>
</dbReference>
<dbReference type="Gene3D" id="2.30.30.100">
    <property type="match status" value="1"/>
</dbReference>
<comment type="caution">
    <text evidence="2">The sequence shown here is derived from an EMBL/GenBank/DDBJ whole genome shotgun (WGS) entry which is preliminary data.</text>
</comment>
<gene>
    <name evidence="2" type="ORF">ACFQBQ_02150</name>
</gene>
<feature type="region of interest" description="Disordered" evidence="1">
    <location>
        <begin position="29"/>
        <end position="53"/>
    </location>
</feature>
<dbReference type="Proteomes" id="UP001596391">
    <property type="component" value="Unassembled WGS sequence"/>
</dbReference>
<name>A0ABW1Z4U3_9BACT</name>
<dbReference type="InterPro" id="IPR010920">
    <property type="entry name" value="LSM_dom_sf"/>
</dbReference>
<proteinExistence type="predicted"/>
<sequence length="127" mass="14609">MAPTKQPEKETFNGTRKLIRPSLAGLSLQRRRDPGVTEDPLSHATLSDNHGVPESSHAEVFYFQKQIQQQTEMTIVMDDGEELQGVIQWFDKCVVKLRVGRQRVMIYKSCIKYLYKTSDAQQHAIMK</sequence>
<organism evidence="2 3">
    <name type="scientific">Granulicella cerasi</name>
    <dbReference type="NCBI Taxonomy" id="741063"/>
    <lineage>
        <taxon>Bacteria</taxon>
        <taxon>Pseudomonadati</taxon>
        <taxon>Acidobacteriota</taxon>
        <taxon>Terriglobia</taxon>
        <taxon>Terriglobales</taxon>
        <taxon>Acidobacteriaceae</taxon>
        <taxon>Granulicella</taxon>
    </lineage>
</organism>
<evidence type="ECO:0000313" key="2">
    <source>
        <dbReference type="EMBL" id="MFC6644412.1"/>
    </source>
</evidence>